<organism evidence="2 3">
    <name type="scientific">Lasiosphaeria miniovina</name>
    <dbReference type="NCBI Taxonomy" id="1954250"/>
    <lineage>
        <taxon>Eukaryota</taxon>
        <taxon>Fungi</taxon>
        <taxon>Dikarya</taxon>
        <taxon>Ascomycota</taxon>
        <taxon>Pezizomycotina</taxon>
        <taxon>Sordariomycetes</taxon>
        <taxon>Sordariomycetidae</taxon>
        <taxon>Sordariales</taxon>
        <taxon>Lasiosphaeriaceae</taxon>
        <taxon>Lasiosphaeria</taxon>
    </lineage>
</organism>
<feature type="compositionally biased region" description="Basic and acidic residues" evidence="1">
    <location>
        <begin position="99"/>
        <end position="114"/>
    </location>
</feature>
<feature type="region of interest" description="Disordered" evidence="1">
    <location>
        <begin position="47"/>
        <end position="137"/>
    </location>
</feature>
<accession>A0AA40AWF7</accession>
<dbReference type="AlphaFoldDB" id="A0AA40AWF7"/>
<dbReference type="EMBL" id="JAUIRO010000003">
    <property type="protein sequence ID" value="KAK0723280.1"/>
    <property type="molecule type" value="Genomic_DNA"/>
</dbReference>
<feature type="compositionally biased region" description="Polar residues" evidence="1">
    <location>
        <begin position="120"/>
        <end position="137"/>
    </location>
</feature>
<evidence type="ECO:0000256" key="1">
    <source>
        <dbReference type="SAM" id="MobiDB-lite"/>
    </source>
</evidence>
<evidence type="ECO:0000313" key="2">
    <source>
        <dbReference type="EMBL" id="KAK0723280.1"/>
    </source>
</evidence>
<proteinExistence type="predicted"/>
<reference evidence="2" key="1">
    <citation type="submission" date="2023-06" db="EMBL/GenBank/DDBJ databases">
        <title>Genome-scale phylogeny and comparative genomics of the fungal order Sordariales.</title>
        <authorList>
            <consortium name="Lawrence Berkeley National Laboratory"/>
            <person name="Hensen N."/>
            <person name="Bonometti L."/>
            <person name="Westerberg I."/>
            <person name="Brannstrom I.O."/>
            <person name="Guillou S."/>
            <person name="Cros-Aarteil S."/>
            <person name="Calhoun S."/>
            <person name="Haridas S."/>
            <person name="Kuo A."/>
            <person name="Mondo S."/>
            <person name="Pangilinan J."/>
            <person name="Riley R."/>
            <person name="LaButti K."/>
            <person name="Andreopoulos B."/>
            <person name="Lipzen A."/>
            <person name="Chen C."/>
            <person name="Yanf M."/>
            <person name="Daum C."/>
            <person name="Ng V."/>
            <person name="Clum A."/>
            <person name="Steindorff A."/>
            <person name="Ohm R."/>
            <person name="Martin F."/>
            <person name="Silar P."/>
            <person name="Natvig D."/>
            <person name="Lalanne C."/>
            <person name="Gautier V."/>
            <person name="Ament-velasquez S.L."/>
            <person name="Kruys A."/>
            <person name="Hutchinson M.I."/>
            <person name="Powell A.J."/>
            <person name="Barry K."/>
            <person name="Miller A.N."/>
            <person name="Grigoriev I.V."/>
            <person name="Debuchy R."/>
            <person name="Gladieux P."/>
            <person name="Thoren M.H."/>
            <person name="Johannesson H."/>
        </authorList>
    </citation>
    <scope>NUCLEOTIDE SEQUENCE</scope>
    <source>
        <strain evidence="2">SMH2392-1A</strain>
    </source>
</reference>
<sequence length="265" mass="29310">MGFDSKHAHFLFFAGYKRRKSKTNKRSDLPMVNVNVHNSAYAAPANVSQNAGMGNSPFDMPPQGDIRRGRRYSSYSQIGSDSSLASERADPFPASPGEPNRDSRPDRAAPENRNGRRRQSMNPNHQHHNPSLQRNWPVNDSNLFMTFPQYLSMNRASNHSFLPVSPGPVRSVSAVDFDNLATVFRVVDRTAAENAAGQQPADKEFVIVCPGSHVEDMIHKLALGADRPVRVFLRSPDGHELGGLDSISRVLAGAQSFWVEISDDD</sequence>
<gene>
    <name evidence="2" type="ORF">B0T26DRAFT_674869</name>
</gene>
<name>A0AA40AWF7_9PEZI</name>
<dbReference type="RefSeq" id="XP_060299204.1">
    <property type="nucleotide sequence ID" value="XM_060439757.1"/>
</dbReference>
<protein>
    <submittedName>
        <fullName evidence="2">Uncharacterized protein</fullName>
    </submittedName>
</protein>
<dbReference type="Proteomes" id="UP001172101">
    <property type="component" value="Unassembled WGS sequence"/>
</dbReference>
<evidence type="ECO:0000313" key="3">
    <source>
        <dbReference type="Proteomes" id="UP001172101"/>
    </source>
</evidence>
<dbReference type="GeneID" id="85323027"/>
<feature type="compositionally biased region" description="Low complexity" evidence="1">
    <location>
        <begin position="73"/>
        <end position="83"/>
    </location>
</feature>
<keyword evidence="3" id="KW-1185">Reference proteome</keyword>
<comment type="caution">
    <text evidence="2">The sequence shown here is derived from an EMBL/GenBank/DDBJ whole genome shotgun (WGS) entry which is preliminary data.</text>
</comment>